<reference evidence="1 2" key="1">
    <citation type="submission" date="2018-08" db="EMBL/GenBank/DDBJ databases">
        <title>A genome reference for cultivated species of the human gut microbiota.</title>
        <authorList>
            <person name="Zou Y."/>
            <person name="Xue W."/>
            <person name="Luo G."/>
        </authorList>
    </citation>
    <scope>NUCLEOTIDE SEQUENCE [LARGE SCALE GENOMIC DNA]</scope>
    <source>
        <strain evidence="1 2">AF14-49</strain>
    </source>
</reference>
<comment type="caution">
    <text evidence="1">The sequence shown here is derived from an EMBL/GenBank/DDBJ whole genome shotgun (WGS) entry which is preliminary data.</text>
</comment>
<dbReference type="InterPro" id="IPR023214">
    <property type="entry name" value="HAD_sf"/>
</dbReference>
<protein>
    <submittedName>
        <fullName evidence="1">HAD-IIIC family phosphatase</fullName>
    </submittedName>
</protein>
<accession>A0A412WX45</accession>
<dbReference type="AlphaFoldDB" id="A0A412WX45"/>
<dbReference type="NCBIfam" id="TIGR01681">
    <property type="entry name" value="HAD-SF-IIIC"/>
    <property type="match status" value="1"/>
</dbReference>
<dbReference type="Proteomes" id="UP000283589">
    <property type="component" value="Unassembled WGS sequence"/>
</dbReference>
<dbReference type="EMBL" id="QRZA01000023">
    <property type="protein sequence ID" value="RGV32172.1"/>
    <property type="molecule type" value="Genomic_DNA"/>
</dbReference>
<dbReference type="SUPFAM" id="SSF52266">
    <property type="entry name" value="SGNH hydrolase"/>
    <property type="match status" value="1"/>
</dbReference>
<gene>
    <name evidence="1" type="ORF">DWW18_14895</name>
</gene>
<proteinExistence type="predicted"/>
<dbReference type="SUPFAM" id="SSF56784">
    <property type="entry name" value="HAD-like"/>
    <property type="match status" value="1"/>
</dbReference>
<dbReference type="InterPro" id="IPR010033">
    <property type="entry name" value="HAD_SF_ppase_IIIC"/>
</dbReference>
<organism evidence="1 2">
    <name type="scientific">Butyricimonas virosa</name>
    <dbReference type="NCBI Taxonomy" id="544645"/>
    <lineage>
        <taxon>Bacteria</taxon>
        <taxon>Pseudomonadati</taxon>
        <taxon>Bacteroidota</taxon>
        <taxon>Bacteroidia</taxon>
        <taxon>Bacteroidales</taxon>
        <taxon>Odoribacteraceae</taxon>
        <taxon>Butyricimonas</taxon>
    </lineage>
</organism>
<name>A0A412WX45_9BACT</name>
<evidence type="ECO:0000313" key="2">
    <source>
        <dbReference type="Proteomes" id="UP000283589"/>
    </source>
</evidence>
<evidence type="ECO:0000313" key="1">
    <source>
        <dbReference type="EMBL" id="RGV32172.1"/>
    </source>
</evidence>
<dbReference type="RefSeq" id="WP_118261073.1">
    <property type="nucleotide sequence ID" value="NZ_QRZA01000023.1"/>
</dbReference>
<sequence length="627" mass="73060">MIKSLSDIKLVIWDLDETFWKGTLSERGGVIAPIAKNVELVKDLTDRGIVNAICSKNDYEPAVMKLREFGVDEFFVFKSIDWTPKGQRVSKLIKDMGLRPVNCLFLDDNIVNLNEAQYYSKDLSIAEPSEIDNLIELCRQAASTDLKHKRLNQYKVLEKKQKAKEEACDNLQFLYSSNTICEIHYDCKPVADRLFELIHRTNQLNFTKNRCSREEFDAILDDDNVRCGYVTVKDNFGDYGIVGFFAIRENHCLHFLFSCRTIGQGVEQWVYSTIGCPKLYVVGDVVNQVFSIEAPSWINQSTDISYSFIESSKSDLNTMKVVMKGPCDILSITSYLDIKSIIRELTYVGNKTHITIEHHNHSVNYVRFPFLSDAEQENLLSGFPFNDEDMFKTHLYDKNVKFIILSTLPETSLGVYKNKETGYKFAWGEWNRPLTNSSLWDFYINEKSSYNGNITLEWLREFSNDWEYVGRITPHEYMQNLSFVLNHMNKEARLCLILGSETGFDGNTQDSYIDRHKDHKKLNEAIREFAQKHRNVHLVELTNYVKSQSDFINNINHFQRRVYYQIAQDINKIIEAEFGFKIKERSKVFLLIDRFSFFLRKLTKNSFLYKPLRKVYGLIRKGAFTAH</sequence>
<dbReference type="InterPro" id="IPR036412">
    <property type="entry name" value="HAD-like_sf"/>
</dbReference>
<dbReference type="Gene3D" id="3.40.50.1000">
    <property type="entry name" value="HAD superfamily/HAD-like"/>
    <property type="match status" value="1"/>
</dbReference>